<keyword evidence="4" id="KW-0862">Zinc</keyword>
<evidence type="ECO:0000313" key="7">
    <source>
        <dbReference type="Proteomes" id="UP000494363"/>
    </source>
</evidence>
<dbReference type="GO" id="GO:0016787">
    <property type="term" value="F:hydrolase activity"/>
    <property type="evidence" value="ECO:0007669"/>
    <property type="project" value="UniProtKB-KW"/>
</dbReference>
<evidence type="ECO:0000256" key="4">
    <source>
        <dbReference type="ARBA" id="ARBA00022833"/>
    </source>
</evidence>
<dbReference type="AlphaFoldDB" id="A0A6J5DJ73"/>
<keyword evidence="3" id="KW-0378">Hydrolase</keyword>
<evidence type="ECO:0000256" key="5">
    <source>
        <dbReference type="SAM" id="MobiDB-lite"/>
    </source>
</evidence>
<protein>
    <recommendedName>
        <fullName evidence="8">Hydroxyacylglutathione hydrolase</fullName>
    </recommendedName>
</protein>
<accession>A0A6J5DJ73</accession>
<feature type="region of interest" description="Disordered" evidence="5">
    <location>
        <begin position="54"/>
        <end position="77"/>
    </location>
</feature>
<dbReference type="GO" id="GO:0046872">
    <property type="term" value="F:metal ion binding"/>
    <property type="evidence" value="ECO:0007669"/>
    <property type="project" value="UniProtKB-KW"/>
</dbReference>
<evidence type="ECO:0000256" key="3">
    <source>
        <dbReference type="ARBA" id="ARBA00022801"/>
    </source>
</evidence>
<organism evidence="6 7">
    <name type="scientific">Paraburkholderia humisilvae</name>
    <dbReference type="NCBI Taxonomy" id="627669"/>
    <lineage>
        <taxon>Bacteria</taxon>
        <taxon>Pseudomonadati</taxon>
        <taxon>Pseudomonadota</taxon>
        <taxon>Betaproteobacteria</taxon>
        <taxon>Burkholderiales</taxon>
        <taxon>Burkholderiaceae</taxon>
        <taxon>Paraburkholderia</taxon>
    </lineage>
</organism>
<keyword evidence="7" id="KW-1185">Reference proteome</keyword>
<dbReference type="SUPFAM" id="SSF56281">
    <property type="entry name" value="Metallo-hydrolase/oxidoreductase"/>
    <property type="match status" value="2"/>
</dbReference>
<dbReference type="EMBL" id="CADIKH010000007">
    <property type="protein sequence ID" value="CAB3752946.1"/>
    <property type="molecule type" value="Genomic_DNA"/>
</dbReference>
<dbReference type="Gene3D" id="3.60.15.10">
    <property type="entry name" value="Ribonuclease Z/Hydroxyacylglutathione hydrolase-like"/>
    <property type="match status" value="1"/>
</dbReference>
<sequence>MKVTMIPVTPFQQNSSLLVCAVTGRAVVVDPGGDLDIIQRDIWPLGDDVTLVPGHGPTSTFGNERRTHPYVADGVRA</sequence>
<reference evidence="6 7" key="1">
    <citation type="submission" date="2020-04" db="EMBL/GenBank/DDBJ databases">
        <authorList>
            <person name="De Canck E."/>
        </authorList>
    </citation>
    <scope>NUCLEOTIDE SEQUENCE [LARGE SCALE GENOMIC DNA]</scope>
    <source>
        <strain evidence="6 7">LMG 29542</strain>
    </source>
</reference>
<evidence type="ECO:0000256" key="1">
    <source>
        <dbReference type="ARBA" id="ARBA00001947"/>
    </source>
</evidence>
<dbReference type="Proteomes" id="UP000494363">
    <property type="component" value="Unassembled WGS sequence"/>
</dbReference>
<dbReference type="PANTHER" id="PTHR46233:SF3">
    <property type="entry name" value="HYDROXYACYLGLUTATHIONE HYDROLASE GLOC"/>
    <property type="match status" value="1"/>
</dbReference>
<dbReference type="InterPro" id="IPR051453">
    <property type="entry name" value="MBL_Glyoxalase_II"/>
</dbReference>
<proteinExistence type="predicted"/>
<comment type="cofactor">
    <cofactor evidence="1">
        <name>Zn(2+)</name>
        <dbReference type="ChEBI" id="CHEBI:29105"/>
    </cofactor>
</comment>
<evidence type="ECO:0000313" key="6">
    <source>
        <dbReference type="EMBL" id="CAB3752946.1"/>
    </source>
</evidence>
<name>A0A6J5DJ73_9BURK</name>
<dbReference type="PANTHER" id="PTHR46233">
    <property type="entry name" value="HYDROXYACYLGLUTATHIONE HYDROLASE GLOC"/>
    <property type="match status" value="1"/>
</dbReference>
<gene>
    <name evidence="6" type="ORF">LMG29542_01926</name>
</gene>
<evidence type="ECO:0000256" key="2">
    <source>
        <dbReference type="ARBA" id="ARBA00022723"/>
    </source>
</evidence>
<dbReference type="InterPro" id="IPR036866">
    <property type="entry name" value="RibonucZ/Hydroxyglut_hydro"/>
</dbReference>
<dbReference type="RefSeq" id="WP_175226221.1">
    <property type="nucleotide sequence ID" value="NZ_CADIKH010000007.1"/>
</dbReference>
<keyword evidence="2" id="KW-0479">Metal-binding</keyword>
<evidence type="ECO:0008006" key="8">
    <source>
        <dbReference type="Google" id="ProtNLM"/>
    </source>
</evidence>